<dbReference type="Proteomes" id="UP000007721">
    <property type="component" value="Chromosome"/>
</dbReference>
<evidence type="ECO:0000256" key="1">
    <source>
        <dbReference type="ARBA" id="ARBA00022741"/>
    </source>
</evidence>
<dbReference type="InterPro" id="IPR003593">
    <property type="entry name" value="AAA+_ATPase"/>
</dbReference>
<dbReference type="PROSITE" id="PS50045">
    <property type="entry name" value="SIGMA54_INTERACT_4"/>
    <property type="match status" value="1"/>
</dbReference>
<dbReference type="CDD" id="cd00009">
    <property type="entry name" value="AAA"/>
    <property type="match status" value="1"/>
</dbReference>
<keyword evidence="2" id="KW-0067">ATP-binding</keyword>
<dbReference type="KEGG" id="geo:Geob_2228"/>
<evidence type="ECO:0000256" key="2">
    <source>
        <dbReference type="ARBA" id="ARBA00022840"/>
    </source>
</evidence>
<dbReference type="SUPFAM" id="SSF52540">
    <property type="entry name" value="P-loop containing nucleoside triphosphate hydrolases"/>
    <property type="match status" value="1"/>
</dbReference>
<dbReference type="InterPro" id="IPR002078">
    <property type="entry name" value="Sigma_54_int"/>
</dbReference>
<dbReference type="Pfam" id="PF25601">
    <property type="entry name" value="AAA_lid_14"/>
    <property type="match status" value="1"/>
</dbReference>
<dbReference type="RefSeq" id="WP_012647311.1">
    <property type="nucleotide sequence ID" value="NC_011979.1"/>
</dbReference>
<dbReference type="PROSITE" id="PS00675">
    <property type="entry name" value="SIGMA54_INTERACT_1"/>
    <property type="match status" value="1"/>
</dbReference>
<dbReference type="InterPro" id="IPR027417">
    <property type="entry name" value="P-loop_NTPase"/>
</dbReference>
<evidence type="ECO:0000313" key="5">
    <source>
        <dbReference type="EMBL" id="ACM20582.1"/>
    </source>
</evidence>
<dbReference type="SMART" id="SM00382">
    <property type="entry name" value="AAA"/>
    <property type="match status" value="1"/>
</dbReference>
<dbReference type="GO" id="GO:0003677">
    <property type="term" value="F:DNA binding"/>
    <property type="evidence" value="ECO:0007669"/>
    <property type="project" value="UniProtKB-KW"/>
</dbReference>
<keyword evidence="6" id="KW-1185">Reference proteome</keyword>
<dbReference type="FunFam" id="3.40.50.300:FF:000006">
    <property type="entry name" value="DNA-binding transcriptional regulator NtrC"/>
    <property type="match status" value="1"/>
</dbReference>
<dbReference type="STRING" id="316067.Geob_2228"/>
<dbReference type="InterPro" id="IPR025662">
    <property type="entry name" value="Sigma_54_int_dom_ATP-bd_1"/>
</dbReference>
<organism evidence="5 6">
    <name type="scientific">Geotalea daltonii (strain DSM 22248 / JCM 15807 / FRC-32)</name>
    <name type="common">Geobacter daltonii</name>
    <dbReference type="NCBI Taxonomy" id="316067"/>
    <lineage>
        <taxon>Bacteria</taxon>
        <taxon>Pseudomonadati</taxon>
        <taxon>Thermodesulfobacteriota</taxon>
        <taxon>Desulfuromonadia</taxon>
        <taxon>Geobacterales</taxon>
        <taxon>Geobacteraceae</taxon>
        <taxon>Geotalea</taxon>
    </lineage>
</organism>
<reference evidence="5 6" key="1">
    <citation type="submission" date="2009-01" db="EMBL/GenBank/DDBJ databases">
        <title>Complete sequence of Geobacter sp. FRC-32.</title>
        <authorList>
            <consortium name="US DOE Joint Genome Institute"/>
            <person name="Lucas S."/>
            <person name="Copeland A."/>
            <person name="Lapidus A."/>
            <person name="Glavina del Rio T."/>
            <person name="Dalin E."/>
            <person name="Tice H."/>
            <person name="Bruce D."/>
            <person name="Goodwin L."/>
            <person name="Pitluck S."/>
            <person name="Saunders E."/>
            <person name="Brettin T."/>
            <person name="Detter J.C."/>
            <person name="Han C."/>
            <person name="Larimer F."/>
            <person name="Land M."/>
            <person name="Hauser L."/>
            <person name="Kyrpides N."/>
            <person name="Ovchinnikova G."/>
            <person name="Kostka J."/>
            <person name="Richardson P."/>
        </authorList>
    </citation>
    <scope>NUCLEOTIDE SEQUENCE [LARGE SCALE GENOMIC DNA]</scope>
    <source>
        <strain evidence="6">DSM 22248 / JCM 15807 / FRC-32</strain>
    </source>
</reference>
<evidence type="ECO:0000313" key="6">
    <source>
        <dbReference type="Proteomes" id="UP000007721"/>
    </source>
</evidence>
<dbReference type="GO" id="GO:0005524">
    <property type="term" value="F:ATP binding"/>
    <property type="evidence" value="ECO:0007669"/>
    <property type="project" value="UniProtKB-KW"/>
</dbReference>
<proteinExistence type="predicted"/>
<protein>
    <submittedName>
        <fullName evidence="5">Sigma-54-dependent transcriptional regulator</fullName>
    </submittedName>
</protein>
<gene>
    <name evidence="5" type="ordered locus">Geob_2228</name>
</gene>
<accession>B9M9L0</accession>
<dbReference type="AlphaFoldDB" id="B9M9L0"/>
<evidence type="ECO:0000259" key="4">
    <source>
        <dbReference type="PROSITE" id="PS50045"/>
    </source>
</evidence>
<dbReference type="eggNOG" id="COG3829">
    <property type="taxonomic scope" value="Bacteria"/>
</dbReference>
<dbReference type="InterPro" id="IPR025943">
    <property type="entry name" value="Sigma_54_int_dom_ATP-bd_2"/>
</dbReference>
<name>B9M9L0_GEODF</name>
<dbReference type="Gene3D" id="3.40.50.300">
    <property type="entry name" value="P-loop containing nucleotide triphosphate hydrolases"/>
    <property type="match status" value="1"/>
</dbReference>
<feature type="domain" description="Sigma-54 factor interaction" evidence="4">
    <location>
        <begin position="126"/>
        <end position="355"/>
    </location>
</feature>
<dbReference type="PANTHER" id="PTHR32071">
    <property type="entry name" value="TRANSCRIPTIONAL REGULATORY PROTEIN"/>
    <property type="match status" value="1"/>
</dbReference>
<dbReference type="PANTHER" id="PTHR32071:SF117">
    <property type="entry name" value="PTS-DEPENDENT DIHYDROXYACETONE KINASE OPERON REGULATORY PROTEIN-RELATED"/>
    <property type="match status" value="1"/>
</dbReference>
<dbReference type="PROSITE" id="PS00676">
    <property type="entry name" value="SIGMA54_INTERACT_2"/>
    <property type="match status" value="1"/>
</dbReference>
<dbReference type="InterPro" id="IPR058031">
    <property type="entry name" value="AAA_lid_NorR"/>
</dbReference>
<dbReference type="HOGENOM" id="CLU_000445_0_7_7"/>
<evidence type="ECO:0000256" key="3">
    <source>
        <dbReference type="ARBA" id="ARBA00023125"/>
    </source>
</evidence>
<dbReference type="EMBL" id="CP001390">
    <property type="protein sequence ID" value="ACM20582.1"/>
    <property type="molecule type" value="Genomic_DNA"/>
</dbReference>
<dbReference type="Pfam" id="PF00158">
    <property type="entry name" value="Sigma54_activat"/>
    <property type="match status" value="1"/>
</dbReference>
<keyword evidence="3" id="KW-0238">DNA-binding</keyword>
<dbReference type="GO" id="GO:0006355">
    <property type="term" value="P:regulation of DNA-templated transcription"/>
    <property type="evidence" value="ECO:0007669"/>
    <property type="project" value="InterPro"/>
</dbReference>
<sequence>MATVWLHFRGEFDRRQQEQIVTGFAAAGVATVPFKDAADGAGIVFFDGQCRDICDFIRATSHRGRERVIAISAVQPQNSWQLLKAGASDVLTWDDQGNNIEEVADRFARWQEVDDLLESSLITDNLVGKSHIWKNTLRQVIEVARFTDASVLVTGESGTGKELVARLVHTLDSRERKRDLIVVDATTIVEGLCGSEFFGHERGAFTGASSARDGAFALADGGTLFLDEIGELPLELQAQLLRVVQERCYKRVGGNSWQKTRFRLVCATNRNLLEEVKKGRFRHDLYYRIAGWECRLPPLRERIEDIIPLARHFIALFDRNVKPPQLDRGVEEYLVGRQYPGNVRDLKLLINRIMYRHVGKGAITIGHIPEDERPPLGTGTSDWCDESFERAIHNAFLFGVGLKEIGRVAEDTAVNIAVTTEEGNLQRAAKRLGVTDRALQLRRAARHNELLQVGQDRTLPTMPFCQ</sequence>
<dbReference type="Gene3D" id="1.10.8.60">
    <property type="match status" value="1"/>
</dbReference>
<keyword evidence="1" id="KW-0547">Nucleotide-binding</keyword>
<dbReference type="OrthoDB" id="9814761at2"/>